<feature type="region of interest" description="Disordered" evidence="1">
    <location>
        <begin position="1"/>
        <end position="28"/>
    </location>
</feature>
<accession>A0A316UIM5</accession>
<evidence type="ECO:0000256" key="1">
    <source>
        <dbReference type="SAM" id="MobiDB-lite"/>
    </source>
</evidence>
<proteinExistence type="predicted"/>
<evidence type="ECO:0000313" key="3">
    <source>
        <dbReference type="Proteomes" id="UP000245942"/>
    </source>
</evidence>
<protein>
    <submittedName>
        <fullName evidence="2">Uncharacterized protein</fullName>
    </submittedName>
</protein>
<dbReference type="EMBL" id="KZ819322">
    <property type="protein sequence ID" value="PWN23065.1"/>
    <property type="molecule type" value="Genomic_DNA"/>
</dbReference>
<evidence type="ECO:0000313" key="2">
    <source>
        <dbReference type="EMBL" id="PWN23065.1"/>
    </source>
</evidence>
<organism evidence="2 3">
    <name type="scientific">Pseudomicrostroma glucosiphilum</name>
    <dbReference type="NCBI Taxonomy" id="1684307"/>
    <lineage>
        <taxon>Eukaryota</taxon>
        <taxon>Fungi</taxon>
        <taxon>Dikarya</taxon>
        <taxon>Basidiomycota</taxon>
        <taxon>Ustilaginomycotina</taxon>
        <taxon>Exobasidiomycetes</taxon>
        <taxon>Microstromatales</taxon>
        <taxon>Microstromatales incertae sedis</taxon>
        <taxon>Pseudomicrostroma</taxon>
    </lineage>
</organism>
<reference evidence="2 3" key="1">
    <citation type="journal article" date="2018" name="Mol. Biol. Evol.">
        <title>Broad Genomic Sampling Reveals a Smut Pathogenic Ancestry of the Fungal Clade Ustilaginomycotina.</title>
        <authorList>
            <person name="Kijpornyongpan T."/>
            <person name="Mondo S.J."/>
            <person name="Barry K."/>
            <person name="Sandor L."/>
            <person name="Lee J."/>
            <person name="Lipzen A."/>
            <person name="Pangilinan J."/>
            <person name="LaButti K."/>
            <person name="Hainaut M."/>
            <person name="Henrissat B."/>
            <person name="Grigoriev I.V."/>
            <person name="Spatafora J.W."/>
            <person name="Aime M.C."/>
        </authorList>
    </citation>
    <scope>NUCLEOTIDE SEQUENCE [LARGE SCALE GENOMIC DNA]</scope>
    <source>
        <strain evidence="2 3">MCA 4718</strain>
    </source>
</reference>
<sequence>MSFTGRLPRLGRHRITVSGEGAQQSGARRGAECMPAVALAFCGAGDVPGGGEPSPVSPVYPFLPQKTHGATKAPDGAGQKRKHSCPAFAPPPCFTRSGHWRTTRLRTSITSRLLPKEGHGHCSAPPPPPIFPTLSDMHTVCKDDRGLPSVLVPSCEQG</sequence>
<keyword evidence="3" id="KW-1185">Reference proteome</keyword>
<feature type="region of interest" description="Disordered" evidence="1">
    <location>
        <begin position="61"/>
        <end position="84"/>
    </location>
</feature>
<gene>
    <name evidence="2" type="ORF">BCV69DRAFT_106863</name>
</gene>
<name>A0A316UIM5_9BASI</name>
<dbReference type="AlphaFoldDB" id="A0A316UIM5"/>
<dbReference type="GeneID" id="37010784"/>
<dbReference type="Proteomes" id="UP000245942">
    <property type="component" value="Unassembled WGS sequence"/>
</dbReference>
<dbReference type="RefSeq" id="XP_025350225.1">
    <property type="nucleotide sequence ID" value="XM_025489050.1"/>
</dbReference>